<keyword evidence="3" id="KW-0489">Methyltransferase</keyword>
<dbReference type="InterPro" id="IPR000257">
    <property type="entry name" value="Uroporphyrinogen_deCOase"/>
</dbReference>
<dbReference type="GO" id="GO:0006779">
    <property type="term" value="P:porphyrin-containing compound biosynthetic process"/>
    <property type="evidence" value="ECO:0007669"/>
    <property type="project" value="InterPro"/>
</dbReference>
<evidence type="ECO:0000256" key="1">
    <source>
        <dbReference type="SAM" id="MobiDB-lite"/>
    </source>
</evidence>
<dbReference type="EMBL" id="LKET01000068">
    <property type="protein sequence ID" value="KPU42532.1"/>
    <property type="molecule type" value="Genomic_DNA"/>
</dbReference>
<dbReference type="GO" id="GO:0032259">
    <property type="term" value="P:methylation"/>
    <property type="evidence" value="ECO:0007669"/>
    <property type="project" value="UniProtKB-KW"/>
</dbReference>
<dbReference type="SUPFAM" id="SSF51726">
    <property type="entry name" value="UROD/MetE-like"/>
    <property type="match status" value="1"/>
</dbReference>
<dbReference type="GO" id="GO:0004853">
    <property type="term" value="F:uroporphyrinogen decarboxylase activity"/>
    <property type="evidence" value="ECO:0007669"/>
    <property type="project" value="InterPro"/>
</dbReference>
<name>A0A0P8W4T4_9CLOT</name>
<reference evidence="3 4" key="1">
    <citation type="submission" date="2015-09" db="EMBL/GenBank/DDBJ databases">
        <title>Genome sequence of Oxobacter pfennigii DSM 3222.</title>
        <authorList>
            <person name="Poehlein A."/>
            <person name="Bengelsdorf F.R."/>
            <person name="Schiel-Bengelsdorf B."/>
            <person name="Duerre P."/>
            <person name="Daniel R."/>
        </authorList>
    </citation>
    <scope>NUCLEOTIDE SEQUENCE [LARGE SCALE GENOMIC DNA]</scope>
    <source>
        <strain evidence="3 4">DSM 3222</strain>
    </source>
</reference>
<evidence type="ECO:0000313" key="4">
    <source>
        <dbReference type="Proteomes" id="UP000050326"/>
    </source>
</evidence>
<dbReference type="GO" id="GO:0008168">
    <property type="term" value="F:methyltransferase activity"/>
    <property type="evidence" value="ECO:0007669"/>
    <property type="project" value="UniProtKB-KW"/>
</dbReference>
<dbReference type="PANTHER" id="PTHR47099:SF1">
    <property type="entry name" value="METHYLCOBAMIDE:COM METHYLTRANSFERASE MTBA"/>
    <property type="match status" value="1"/>
</dbReference>
<comment type="caution">
    <text evidence="3">The sequence shown here is derived from an EMBL/GenBank/DDBJ whole genome shotgun (WGS) entry which is preliminary data.</text>
</comment>
<evidence type="ECO:0000259" key="2">
    <source>
        <dbReference type="Pfam" id="PF01208"/>
    </source>
</evidence>
<feature type="domain" description="Uroporphyrinogen decarboxylase (URO-D)" evidence="2">
    <location>
        <begin position="154"/>
        <end position="307"/>
    </location>
</feature>
<dbReference type="AlphaFoldDB" id="A0A0P8W4T4"/>
<dbReference type="Proteomes" id="UP000050326">
    <property type="component" value="Unassembled WGS sequence"/>
</dbReference>
<dbReference type="PATRIC" id="fig|36849.3.peg.4564"/>
<feature type="region of interest" description="Disordered" evidence="1">
    <location>
        <begin position="1"/>
        <end position="29"/>
    </location>
</feature>
<dbReference type="STRING" id="36849.OXPF_43170"/>
<dbReference type="Gene3D" id="3.20.20.210">
    <property type="match status" value="1"/>
</dbReference>
<dbReference type="RefSeq" id="WP_054877232.1">
    <property type="nucleotide sequence ID" value="NZ_LKET01000068.1"/>
</dbReference>
<dbReference type="InterPro" id="IPR038071">
    <property type="entry name" value="UROD/MetE-like_sf"/>
</dbReference>
<dbReference type="Pfam" id="PF01208">
    <property type="entry name" value="URO-D"/>
    <property type="match status" value="1"/>
</dbReference>
<dbReference type="InterPro" id="IPR052024">
    <property type="entry name" value="Methanogen_methyltrans"/>
</dbReference>
<keyword evidence="3" id="KW-0808">Transferase</keyword>
<proteinExistence type="predicted"/>
<dbReference type="PANTHER" id="PTHR47099">
    <property type="entry name" value="METHYLCOBAMIDE:COM METHYLTRANSFERASE MTBA"/>
    <property type="match status" value="1"/>
</dbReference>
<accession>A0A0P8W4T4</accession>
<organism evidence="3 4">
    <name type="scientific">Oxobacter pfennigii</name>
    <dbReference type="NCBI Taxonomy" id="36849"/>
    <lineage>
        <taxon>Bacteria</taxon>
        <taxon>Bacillati</taxon>
        <taxon>Bacillota</taxon>
        <taxon>Clostridia</taxon>
        <taxon>Eubacteriales</taxon>
        <taxon>Clostridiaceae</taxon>
        <taxon>Oxobacter</taxon>
    </lineage>
</organism>
<protein>
    <submittedName>
        <fullName evidence="3">Methylcobalamin:coenzyme M methyltransferase</fullName>
    </submittedName>
</protein>
<sequence length="354" mass="41260">MSNNIPPSRQPEGSFPWRLQQVPRPLGDRPITAKENQRLVYEGKIPMWMPVWLMDNQYCWPDVVLEHPMYEQDGFDWWGTEWVMVESAGGMMVKPGTRTVTDIAKWREEMPIPDLSKVDFEEDAKLQTARYDNTRMHVFHCPEGLFERLHECMPFDEALMLFYEDPEAVQDFFTGIADFKIELLKKVFHYYDPIDYVIYGDDWGTQISGFFSNEMFREAIMPQTKRIWDFIKSQGKFIELHSCGLTQQYIEEIIEMGCDAWTPQAINDFDMLTEKYGNKIALTVPVAGMDKAATEEEARQLARQFVDKFAPRGRIIAGFMMNPNPAISQAASDELYKYSSEFYANMRKEAEQTA</sequence>
<gene>
    <name evidence="3" type="ORF">OXPF_43170</name>
</gene>
<keyword evidence="4" id="KW-1185">Reference proteome</keyword>
<evidence type="ECO:0000313" key="3">
    <source>
        <dbReference type="EMBL" id="KPU42532.1"/>
    </source>
</evidence>